<dbReference type="Gene3D" id="3.40.50.300">
    <property type="entry name" value="P-loop containing nucleotide triphosphate hydrolases"/>
    <property type="match status" value="1"/>
</dbReference>
<dbReference type="Proteomes" id="UP000694941">
    <property type="component" value="Unplaced"/>
</dbReference>
<dbReference type="InterPro" id="IPR030393">
    <property type="entry name" value="G_ENGB_dom"/>
</dbReference>
<dbReference type="InterPro" id="IPR027417">
    <property type="entry name" value="P-loop_NTPase"/>
</dbReference>
<keyword evidence="7" id="KW-0342">GTP-binding</keyword>
<evidence type="ECO:0000313" key="10">
    <source>
        <dbReference type="RefSeq" id="XP_022237897.1"/>
    </source>
</evidence>
<dbReference type="PANTHER" id="PTHR46498:SF1">
    <property type="entry name" value="GTP-BINDING PROTEIN 8"/>
    <property type="match status" value="1"/>
</dbReference>
<evidence type="ECO:0000256" key="5">
    <source>
        <dbReference type="ARBA" id="ARBA00022741"/>
    </source>
</evidence>
<dbReference type="PANTHER" id="PTHR46498">
    <property type="entry name" value="GTP-BINDING PROTEIN 8"/>
    <property type="match status" value="1"/>
</dbReference>
<reference evidence="10" key="1">
    <citation type="submission" date="2025-08" db="UniProtKB">
        <authorList>
            <consortium name="RefSeq"/>
        </authorList>
    </citation>
    <scope>IDENTIFICATION</scope>
    <source>
        <tissue evidence="10">Muscle</tissue>
    </source>
</reference>
<protein>
    <recommendedName>
        <fullName evidence="3">GTP-binding protein 8</fullName>
    </recommendedName>
</protein>
<evidence type="ECO:0000256" key="2">
    <source>
        <dbReference type="ARBA" id="ARBA00009638"/>
    </source>
</evidence>
<organism evidence="9 10">
    <name type="scientific">Limulus polyphemus</name>
    <name type="common">Atlantic horseshoe crab</name>
    <dbReference type="NCBI Taxonomy" id="6850"/>
    <lineage>
        <taxon>Eukaryota</taxon>
        <taxon>Metazoa</taxon>
        <taxon>Ecdysozoa</taxon>
        <taxon>Arthropoda</taxon>
        <taxon>Chelicerata</taxon>
        <taxon>Merostomata</taxon>
        <taxon>Xiphosura</taxon>
        <taxon>Limulidae</taxon>
        <taxon>Limulus</taxon>
    </lineage>
</organism>
<dbReference type="Pfam" id="PF01926">
    <property type="entry name" value="MMR_HSR1"/>
    <property type="match status" value="1"/>
</dbReference>
<dbReference type="InterPro" id="IPR052279">
    <property type="entry name" value="EngB_GTPase"/>
</dbReference>
<keyword evidence="9" id="KW-1185">Reference proteome</keyword>
<dbReference type="GeneID" id="106478576"/>
<name>A0ABM1S2P2_LIMPO</name>
<dbReference type="RefSeq" id="XP_022237897.1">
    <property type="nucleotide sequence ID" value="XM_022382189.1"/>
</dbReference>
<dbReference type="CDD" id="cd01876">
    <property type="entry name" value="YihA_EngB"/>
    <property type="match status" value="1"/>
</dbReference>
<evidence type="ECO:0000256" key="7">
    <source>
        <dbReference type="ARBA" id="ARBA00023134"/>
    </source>
</evidence>
<evidence type="ECO:0000256" key="1">
    <source>
        <dbReference type="ARBA" id="ARBA00001946"/>
    </source>
</evidence>
<comment type="similarity">
    <text evidence="2">Belongs to the TRAFAC class TrmE-Era-EngA-EngB-Septin-like GTPase superfamily. EngB GTPase family.</text>
</comment>
<accession>A0ABM1S2P2</accession>
<keyword evidence="5" id="KW-0547">Nucleotide-binding</keyword>
<evidence type="ECO:0000256" key="3">
    <source>
        <dbReference type="ARBA" id="ARBA00015370"/>
    </source>
</evidence>
<evidence type="ECO:0000256" key="4">
    <source>
        <dbReference type="ARBA" id="ARBA00022723"/>
    </source>
</evidence>
<dbReference type="PROSITE" id="PS51706">
    <property type="entry name" value="G_ENGB"/>
    <property type="match status" value="1"/>
</dbReference>
<evidence type="ECO:0000259" key="8">
    <source>
        <dbReference type="PROSITE" id="PS51706"/>
    </source>
</evidence>
<dbReference type="InterPro" id="IPR019987">
    <property type="entry name" value="GTP-bd_ribosome_bio_YsxC"/>
</dbReference>
<dbReference type="SUPFAM" id="SSF52540">
    <property type="entry name" value="P-loop containing nucleoside triphosphate hydrolases"/>
    <property type="match status" value="1"/>
</dbReference>
<sequence>MKWLRTFRNITFISRVYGTSTEIQFKNPCDELQHYLQVPLFTQNEKSFSPSLIEMKAAQKLFIPSPRHEIKFLVSAIDQDRMPKHDLPEVTFIGRSNVGKSSLLKAIFAQVPHVKVRVSHTPGHTKTVNFYQVGRSMCLVDMPGYGYKQPEHFVQSVEGYIHNRPNLKRTFLMIDGKAGFRQWDAVAVEMLEEYRVPYGLIMTKIDKASHSMQLRNLVALQEIRNKNMSNCCFPQPFLVSSTTGEGIGYLQAFLAHITGSMNFSGV</sequence>
<keyword evidence="4" id="KW-0479">Metal-binding</keyword>
<evidence type="ECO:0000313" key="9">
    <source>
        <dbReference type="Proteomes" id="UP000694941"/>
    </source>
</evidence>
<evidence type="ECO:0000256" key="6">
    <source>
        <dbReference type="ARBA" id="ARBA00022842"/>
    </source>
</evidence>
<gene>
    <name evidence="10" type="primary">LOC106478576</name>
</gene>
<dbReference type="InterPro" id="IPR006073">
    <property type="entry name" value="GTP-bd"/>
</dbReference>
<feature type="domain" description="EngB-type G" evidence="8">
    <location>
        <begin position="86"/>
        <end position="260"/>
    </location>
</feature>
<comment type="cofactor">
    <cofactor evidence="1">
        <name>Mg(2+)</name>
        <dbReference type="ChEBI" id="CHEBI:18420"/>
    </cofactor>
</comment>
<keyword evidence="6" id="KW-0460">Magnesium</keyword>
<proteinExistence type="inferred from homology"/>
<dbReference type="NCBIfam" id="TIGR03598">
    <property type="entry name" value="GTPase_YsxC"/>
    <property type="match status" value="1"/>
</dbReference>